<comment type="caution">
    <text evidence="2">The sequence shown here is derived from an EMBL/GenBank/DDBJ whole genome shotgun (WGS) entry which is preliminary data.</text>
</comment>
<dbReference type="AlphaFoldDB" id="A0A0L7KQ15"/>
<evidence type="ECO:0000313" key="3">
    <source>
        <dbReference type="Proteomes" id="UP000037510"/>
    </source>
</evidence>
<proteinExistence type="predicted"/>
<sequence length="115" mass="12263">MNESSENTLSSAATDLETLDYLRGVKSSTCLLLPSTPSPSPMDFKHPLSEEMNEEPFVTLNDAPDLTNIQTAGDSSSSGDSNSVVQDPVSAQLINNISMLDYQTLSKNGDLIIGP</sequence>
<evidence type="ECO:0000313" key="2">
    <source>
        <dbReference type="EMBL" id="KOB65185.1"/>
    </source>
</evidence>
<feature type="region of interest" description="Disordered" evidence="1">
    <location>
        <begin position="65"/>
        <end position="87"/>
    </location>
</feature>
<dbReference type="STRING" id="104452.A0A0L7KQ15"/>
<organism evidence="2 3">
    <name type="scientific">Operophtera brumata</name>
    <name type="common">Winter moth</name>
    <name type="synonym">Phalaena brumata</name>
    <dbReference type="NCBI Taxonomy" id="104452"/>
    <lineage>
        <taxon>Eukaryota</taxon>
        <taxon>Metazoa</taxon>
        <taxon>Ecdysozoa</taxon>
        <taxon>Arthropoda</taxon>
        <taxon>Hexapoda</taxon>
        <taxon>Insecta</taxon>
        <taxon>Pterygota</taxon>
        <taxon>Neoptera</taxon>
        <taxon>Endopterygota</taxon>
        <taxon>Lepidoptera</taxon>
        <taxon>Glossata</taxon>
        <taxon>Ditrysia</taxon>
        <taxon>Geometroidea</taxon>
        <taxon>Geometridae</taxon>
        <taxon>Larentiinae</taxon>
        <taxon>Operophtera</taxon>
    </lineage>
</organism>
<feature type="non-terminal residue" evidence="2">
    <location>
        <position position="115"/>
    </location>
</feature>
<dbReference type="Proteomes" id="UP000037510">
    <property type="component" value="Unassembled WGS sequence"/>
</dbReference>
<keyword evidence="3" id="KW-1185">Reference proteome</keyword>
<accession>A0A0L7KQ15</accession>
<name>A0A0L7KQ15_OPEBR</name>
<reference evidence="2 3" key="1">
    <citation type="journal article" date="2015" name="Genome Biol. Evol.">
        <title>The genome of winter moth (Operophtera brumata) provides a genomic perspective on sexual dimorphism and phenology.</title>
        <authorList>
            <person name="Derks M.F."/>
            <person name="Smit S."/>
            <person name="Salis L."/>
            <person name="Schijlen E."/>
            <person name="Bossers A."/>
            <person name="Mateman C."/>
            <person name="Pijl A.S."/>
            <person name="de Ridder D."/>
            <person name="Groenen M.A."/>
            <person name="Visser M.E."/>
            <person name="Megens H.J."/>
        </authorList>
    </citation>
    <scope>NUCLEOTIDE SEQUENCE [LARGE SCALE GENOMIC DNA]</scope>
    <source>
        <strain evidence="2">WM2013NL</strain>
        <tissue evidence="2">Head and thorax</tissue>
    </source>
</reference>
<feature type="compositionally biased region" description="Low complexity" evidence="1">
    <location>
        <begin position="73"/>
        <end position="83"/>
    </location>
</feature>
<dbReference type="EMBL" id="JTDY01007456">
    <property type="protein sequence ID" value="KOB65185.1"/>
    <property type="molecule type" value="Genomic_DNA"/>
</dbReference>
<protein>
    <submittedName>
        <fullName evidence="2">Oligo-1,6-glucosidase IMA1</fullName>
    </submittedName>
</protein>
<gene>
    <name evidence="2" type="ORF">OBRU01_23268</name>
</gene>
<evidence type="ECO:0000256" key="1">
    <source>
        <dbReference type="SAM" id="MobiDB-lite"/>
    </source>
</evidence>